<dbReference type="EMBL" id="JBHSQI010000003">
    <property type="protein sequence ID" value="MFC6153520.1"/>
    <property type="molecule type" value="Genomic_DNA"/>
</dbReference>
<dbReference type="Proteomes" id="UP001596098">
    <property type="component" value="Unassembled WGS sequence"/>
</dbReference>
<dbReference type="RefSeq" id="WP_128221334.1">
    <property type="nucleotide sequence ID" value="NZ_CP034929.1"/>
</dbReference>
<reference evidence="2" key="1">
    <citation type="journal article" date="2019" name="Int. J. Syst. Evol. Microbiol.">
        <title>The Global Catalogue of Microorganisms (GCM) 10K type strain sequencing project: providing services to taxonomists for standard genome sequencing and annotation.</title>
        <authorList>
            <consortium name="The Broad Institute Genomics Platform"/>
            <consortium name="The Broad Institute Genome Sequencing Center for Infectious Disease"/>
            <person name="Wu L."/>
            <person name="Ma J."/>
        </authorList>
    </citation>
    <scope>NUCLEOTIDE SEQUENCE [LARGE SCALE GENOMIC DNA]</scope>
    <source>
        <strain evidence="2">DFY28</strain>
    </source>
</reference>
<accession>A0ABW1QY27</accession>
<comment type="caution">
    <text evidence="1">The sequence shown here is derived from an EMBL/GenBank/DDBJ whole genome shotgun (WGS) entry which is preliminary data.</text>
</comment>
<evidence type="ECO:0008006" key="3">
    <source>
        <dbReference type="Google" id="ProtNLM"/>
    </source>
</evidence>
<keyword evidence="2" id="KW-1185">Reference proteome</keyword>
<organism evidence="1 2">
    <name type="scientific">Nocardioides yefusunii</name>
    <dbReference type="NCBI Taxonomy" id="2500546"/>
    <lineage>
        <taxon>Bacteria</taxon>
        <taxon>Bacillati</taxon>
        <taxon>Actinomycetota</taxon>
        <taxon>Actinomycetes</taxon>
        <taxon>Propionibacteriales</taxon>
        <taxon>Nocardioidaceae</taxon>
        <taxon>Nocardioides</taxon>
    </lineage>
</organism>
<evidence type="ECO:0000313" key="1">
    <source>
        <dbReference type="EMBL" id="MFC6153520.1"/>
    </source>
</evidence>
<sequence>MIGLDVAGLKKHWYPGYEDLPGRLRFYLHVDEWGIDMPDLESITDIGEGVSDTMAQASDAQRSPCAGEWFLTPYGWSAVVTETYDVDEALEWLELFVATFGRFADGQVRGGPPKGKGRGFAGSFFASSTLYLPTDDLTTMDPVTRNMRWAVAEEPTREFARCALDWIQQVRGEIHLRRGVDWWVQCLDLVHDETPVVEAIRRGGSMTFESRRSPDRFRHITVRPLGRAFGQIQDPTLSAREQFDLATQLMLFNPSALNYGYVAWTEGGSKQEESANWPFIDDGHERMARHLMADYVVDAQPLQLLTTAHLDKAHDLGNWLVEEVAPDRFLVTARDLDPWLVQPGLDPKRRSLYHFAPGLKERAREEFGDMILTASIVKERRLVERSVSSPDER</sequence>
<gene>
    <name evidence="1" type="ORF">ACFPWU_07555</name>
</gene>
<evidence type="ECO:0000313" key="2">
    <source>
        <dbReference type="Proteomes" id="UP001596098"/>
    </source>
</evidence>
<proteinExistence type="predicted"/>
<name>A0ABW1QY27_9ACTN</name>
<protein>
    <recommendedName>
        <fullName evidence="3">DUF3396 domain-containing protein</fullName>
    </recommendedName>
</protein>